<evidence type="ECO:0000313" key="4">
    <source>
        <dbReference type="Proteomes" id="UP000436016"/>
    </source>
</evidence>
<accession>A0A6B0TZ99</accession>
<feature type="region of interest" description="Disordered" evidence="1">
    <location>
        <begin position="170"/>
        <end position="194"/>
    </location>
</feature>
<dbReference type="AlphaFoldDB" id="A0A6B0TZ99"/>
<feature type="signal peptide" evidence="2">
    <location>
        <begin position="1"/>
        <end position="26"/>
    </location>
</feature>
<feature type="chain" id="PRO_5025496125" evidence="2">
    <location>
        <begin position="27"/>
        <end position="194"/>
    </location>
</feature>
<dbReference type="EMBL" id="WUWG01000005">
    <property type="protein sequence ID" value="MXU66343.1"/>
    <property type="molecule type" value="Genomic_DNA"/>
</dbReference>
<dbReference type="RefSeq" id="WP_160855718.1">
    <property type="nucleotide sequence ID" value="NZ_WUWG01000005.1"/>
</dbReference>
<keyword evidence="2" id="KW-0732">Signal</keyword>
<sequence>MTRYAPAAALAGAILSAGWAGGPALAADQERRTLLDHKDWVVDEVWQDGEVHCDAYTSAGEGIWFSLYVFPDHEDVTLVVENPGWDLTKREAEVSLAIDRDSWSGVAELEGELLVVRDLTDAFLTDIQNGRDAAIMDEYGNHVLEFSLRGSAAAILKLYECWDNAVANRESDPSDPFARSGAGTIGDEPRYFGR</sequence>
<reference evidence="3 4" key="1">
    <citation type="submission" date="2019-12" db="EMBL/GenBank/DDBJ databases">
        <title>Strain KN286 was isolated from seawater, which was collected from Caroline Seamount in the tropical western Pacific.</title>
        <authorList>
            <person name="Wang Q."/>
        </authorList>
    </citation>
    <scope>NUCLEOTIDE SEQUENCE [LARGE SCALE GENOMIC DNA]</scope>
    <source>
        <strain evidence="3 4">KN286</strain>
    </source>
</reference>
<comment type="caution">
    <text evidence="3">The sequence shown here is derived from an EMBL/GenBank/DDBJ whole genome shotgun (WGS) entry which is preliminary data.</text>
</comment>
<protein>
    <submittedName>
        <fullName evidence="3">Uncharacterized protein</fullName>
    </submittedName>
</protein>
<organism evidence="3 4">
    <name type="scientific">Oceanomicrobium pacificus</name>
    <dbReference type="NCBI Taxonomy" id="2692916"/>
    <lineage>
        <taxon>Bacteria</taxon>
        <taxon>Pseudomonadati</taxon>
        <taxon>Pseudomonadota</taxon>
        <taxon>Alphaproteobacteria</taxon>
        <taxon>Rhodobacterales</taxon>
        <taxon>Paracoccaceae</taxon>
        <taxon>Oceanomicrobium</taxon>
    </lineage>
</organism>
<proteinExistence type="predicted"/>
<gene>
    <name evidence="3" type="ORF">GSH16_12895</name>
</gene>
<name>A0A6B0TZ99_9RHOB</name>
<dbReference type="Proteomes" id="UP000436016">
    <property type="component" value="Unassembled WGS sequence"/>
</dbReference>
<evidence type="ECO:0000256" key="1">
    <source>
        <dbReference type="SAM" id="MobiDB-lite"/>
    </source>
</evidence>
<keyword evidence="4" id="KW-1185">Reference proteome</keyword>
<evidence type="ECO:0000313" key="3">
    <source>
        <dbReference type="EMBL" id="MXU66343.1"/>
    </source>
</evidence>
<evidence type="ECO:0000256" key="2">
    <source>
        <dbReference type="SAM" id="SignalP"/>
    </source>
</evidence>